<dbReference type="Pfam" id="PF12796">
    <property type="entry name" value="Ank_2"/>
    <property type="match status" value="2"/>
</dbReference>
<keyword evidence="5" id="KW-1185">Reference proteome</keyword>
<dbReference type="Proteomes" id="UP001445076">
    <property type="component" value="Unassembled WGS sequence"/>
</dbReference>
<keyword evidence="2 3" id="KW-0040">ANK repeat</keyword>
<dbReference type="PANTHER" id="PTHR24166:SF48">
    <property type="entry name" value="PROTEIN VAPYRIN"/>
    <property type="match status" value="1"/>
</dbReference>
<feature type="repeat" description="ANK" evidence="3">
    <location>
        <begin position="50"/>
        <end position="73"/>
    </location>
</feature>
<evidence type="ECO:0000256" key="3">
    <source>
        <dbReference type="PROSITE-ProRule" id="PRU00023"/>
    </source>
</evidence>
<dbReference type="InterPro" id="IPR002110">
    <property type="entry name" value="Ankyrin_rpt"/>
</dbReference>
<dbReference type="PROSITE" id="PS50088">
    <property type="entry name" value="ANK_REPEAT"/>
    <property type="match status" value="1"/>
</dbReference>
<protein>
    <submittedName>
        <fullName evidence="4">Uncharacterized protein</fullName>
    </submittedName>
</protein>
<evidence type="ECO:0000313" key="5">
    <source>
        <dbReference type="Proteomes" id="UP001445076"/>
    </source>
</evidence>
<dbReference type="SUPFAM" id="SSF48403">
    <property type="entry name" value="Ankyrin repeat"/>
    <property type="match status" value="1"/>
</dbReference>
<evidence type="ECO:0000313" key="4">
    <source>
        <dbReference type="EMBL" id="KAK8746161.1"/>
    </source>
</evidence>
<organism evidence="4 5">
    <name type="scientific">Cherax quadricarinatus</name>
    <name type="common">Australian red claw crayfish</name>
    <dbReference type="NCBI Taxonomy" id="27406"/>
    <lineage>
        <taxon>Eukaryota</taxon>
        <taxon>Metazoa</taxon>
        <taxon>Ecdysozoa</taxon>
        <taxon>Arthropoda</taxon>
        <taxon>Crustacea</taxon>
        <taxon>Multicrustacea</taxon>
        <taxon>Malacostraca</taxon>
        <taxon>Eumalacostraca</taxon>
        <taxon>Eucarida</taxon>
        <taxon>Decapoda</taxon>
        <taxon>Pleocyemata</taxon>
        <taxon>Astacidea</taxon>
        <taxon>Parastacoidea</taxon>
        <taxon>Parastacidae</taxon>
        <taxon>Cherax</taxon>
    </lineage>
</organism>
<dbReference type="Gene3D" id="1.25.40.20">
    <property type="entry name" value="Ankyrin repeat-containing domain"/>
    <property type="match status" value="1"/>
</dbReference>
<gene>
    <name evidence="4" type="ORF">OTU49_017275</name>
</gene>
<name>A0AAW0Y274_CHEQU</name>
<comment type="caution">
    <text evidence="4">The sequence shown here is derived from an EMBL/GenBank/DDBJ whole genome shotgun (WGS) entry which is preliminary data.</text>
</comment>
<dbReference type="AlphaFoldDB" id="A0AAW0Y274"/>
<proteinExistence type="predicted"/>
<sequence>MGSDYSTPQICRCSASGDLPYEVHDAARNGYLTKVSNYLKTNDNVNAMYSGKTMLHTACENGRFNVVEKLLSHRNICMNLRTNNKNVDTALILASRNGHLDCVKALLPAKTQCPLDIESKNSYGNKALDDALVYKREEVVFLLMATTKRYDNSKVVGSTSSSTS</sequence>
<dbReference type="PANTHER" id="PTHR24166">
    <property type="entry name" value="ROLLING PEBBLES, ISOFORM B"/>
    <property type="match status" value="1"/>
</dbReference>
<accession>A0AAW0Y274</accession>
<dbReference type="EMBL" id="JARKIK010000018">
    <property type="protein sequence ID" value="KAK8746161.1"/>
    <property type="molecule type" value="Genomic_DNA"/>
</dbReference>
<evidence type="ECO:0000256" key="2">
    <source>
        <dbReference type="ARBA" id="ARBA00023043"/>
    </source>
</evidence>
<dbReference type="PROSITE" id="PS50297">
    <property type="entry name" value="ANK_REP_REGION"/>
    <property type="match status" value="1"/>
</dbReference>
<dbReference type="InterPro" id="IPR036770">
    <property type="entry name" value="Ankyrin_rpt-contain_sf"/>
</dbReference>
<dbReference type="SMART" id="SM00248">
    <property type="entry name" value="ANK"/>
    <property type="match status" value="3"/>
</dbReference>
<reference evidence="4 5" key="1">
    <citation type="journal article" date="2024" name="BMC Genomics">
        <title>Genome assembly of redclaw crayfish (Cherax quadricarinatus) provides insights into its immune adaptation and hypoxia tolerance.</title>
        <authorList>
            <person name="Liu Z."/>
            <person name="Zheng J."/>
            <person name="Li H."/>
            <person name="Fang K."/>
            <person name="Wang S."/>
            <person name="He J."/>
            <person name="Zhou D."/>
            <person name="Weng S."/>
            <person name="Chi M."/>
            <person name="Gu Z."/>
            <person name="He J."/>
            <person name="Li F."/>
            <person name="Wang M."/>
        </authorList>
    </citation>
    <scope>NUCLEOTIDE SEQUENCE [LARGE SCALE GENOMIC DNA]</scope>
    <source>
        <strain evidence="4">ZL_2023a</strain>
    </source>
</reference>
<evidence type="ECO:0000256" key="1">
    <source>
        <dbReference type="ARBA" id="ARBA00022737"/>
    </source>
</evidence>
<keyword evidence="1" id="KW-0677">Repeat</keyword>
<dbReference type="InterPro" id="IPR050889">
    <property type="entry name" value="Dendritic_Spine_Reg/Scaffold"/>
</dbReference>